<dbReference type="AlphaFoldDB" id="A0A9W7E8D5"/>
<sequence length="358" mass="39315">MNLIGAALALASLLIATQTQSTVASSEATPPPSSPTPSSPTPSSDLNYKASIKAVRGHRPYMEDEFIVSPGSRFCGVFDGHGGSKVSQYLRDNLYSKFSSKLSRQQSLPEVVDAIKDSFKEVDDEVQAVKKWSYQGSTAVVCYMHSDEKTGETTIVSANVGDSRAVLSRQGKAKDLTVDHKPNDKREKSRIKKLGGKVSWFGYRDNKGKPIPGSGVYRINGNLAVARAIGDRTETPFVSSEVEMLDYKVEEGDEFIILASDGVWDVMTSEETVDFVHQMLRGSVGALPSGDGTRKAVLKMSDWAMKEGDDSDIIQKAVSMRKKKMAKFLVEESMRRGSSDNICAIVLWLDKERRTRPD</sequence>
<feature type="signal peptide" evidence="2">
    <location>
        <begin position="1"/>
        <end position="24"/>
    </location>
</feature>
<feature type="domain" description="PPM-type phosphatase" evidence="3">
    <location>
        <begin position="49"/>
        <end position="349"/>
    </location>
</feature>
<dbReference type="InterPro" id="IPR015655">
    <property type="entry name" value="PP2C"/>
</dbReference>
<name>A0A9W7E8D5_9STRA</name>
<evidence type="ECO:0000259" key="3">
    <source>
        <dbReference type="PROSITE" id="PS51746"/>
    </source>
</evidence>
<organism evidence="4 5">
    <name type="scientific">Triparma strigata</name>
    <dbReference type="NCBI Taxonomy" id="1606541"/>
    <lineage>
        <taxon>Eukaryota</taxon>
        <taxon>Sar</taxon>
        <taxon>Stramenopiles</taxon>
        <taxon>Ochrophyta</taxon>
        <taxon>Bolidophyceae</taxon>
        <taxon>Parmales</taxon>
        <taxon>Triparmaceae</taxon>
        <taxon>Triparma</taxon>
    </lineage>
</organism>
<feature type="compositionally biased region" description="Pro residues" evidence="1">
    <location>
        <begin position="29"/>
        <end position="40"/>
    </location>
</feature>
<dbReference type="SUPFAM" id="SSF81606">
    <property type="entry name" value="PP2C-like"/>
    <property type="match status" value="1"/>
</dbReference>
<dbReference type="GO" id="GO:0004722">
    <property type="term" value="F:protein serine/threonine phosphatase activity"/>
    <property type="evidence" value="ECO:0007669"/>
    <property type="project" value="InterPro"/>
</dbReference>
<dbReference type="EMBL" id="BRXY01000134">
    <property type="protein sequence ID" value="GMH69737.1"/>
    <property type="molecule type" value="Genomic_DNA"/>
</dbReference>
<feature type="region of interest" description="Disordered" evidence="1">
    <location>
        <begin position="22"/>
        <end position="46"/>
    </location>
</feature>
<dbReference type="OrthoDB" id="10264738at2759"/>
<dbReference type="PANTHER" id="PTHR47992">
    <property type="entry name" value="PROTEIN PHOSPHATASE"/>
    <property type="match status" value="1"/>
</dbReference>
<evidence type="ECO:0000256" key="2">
    <source>
        <dbReference type="SAM" id="SignalP"/>
    </source>
</evidence>
<dbReference type="InterPro" id="IPR001932">
    <property type="entry name" value="PPM-type_phosphatase-like_dom"/>
</dbReference>
<evidence type="ECO:0000313" key="5">
    <source>
        <dbReference type="Proteomes" id="UP001165085"/>
    </source>
</evidence>
<evidence type="ECO:0000256" key="1">
    <source>
        <dbReference type="SAM" id="MobiDB-lite"/>
    </source>
</evidence>
<evidence type="ECO:0000313" key="4">
    <source>
        <dbReference type="EMBL" id="GMH69737.1"/>
    </source>
</evidence>
<feature type="chain" id="PRO_5040773475" description="PPM-type phosphatase domain-containing protein" evidence="2">
    <location>
        <begin position="25"/>
        <end position="358"/>
    </location>
</feature>
<dbReference type="Gene3D" id="3.60.40.10">
    <property type="entry name" value="PPM-type phosphatase domain"/>
    <property type="match status" value="1"/>
</dbReference>
<keyword evidence="2" id="KW-0732">Signal</keyword>
<dbReference type="CDD" id="cd00143">
    <property type="entry name" value="PP2Cc"/>
    <property type="match status" value="1"/>
</dbReference>
<keyword evidence="5" id="KW-1185">Reference proteome</keyword>
<dbReference type="PROSITE" id="PS51746">
    <property type="entry name" value="PPM_2"/>
    <property type="match status" value="1"/>
</dbReference>
<dbReference type="InterPro" id="IPR036457">
    <property type="entry name" value="PPM-type-like_dom_sf"/>
</dbReference>
<accession>A0A9W7E8D5</accession>
<comment type="caution">
    <text evidence="4">The sequence shown here is derived from an EMBL/GenBank/DDBJ whole genome shotgun (WGS) entry which is preliminary data.</text>
</comment>
<dbReference type="SMART" id="SM00332">
    <property type="entry name" value="PP2Cc"/>
    <property type="match status" value="1"/>
</dbReference>
<reference evidence="5" key="1">
    <citation type="journal article" date="2023" name="Commun. Biol.">
        <title>Genome analysis of Parmales, the sister group of diatoms, reveals the evolutionary specialization of diatoms from phago-mixotrophs to photoautotrophs.</title>
        <authorList>
            <person name="Ban H."/>
            <person name="Sato S."/>
            <person name="Yoshikawa S."/>
            <person name="Yamada K."/>
            <person name="Nakamura Y."/>
            <person name="Ichinomiya M."/>
            <person name="Sato N."/>
            <person name="Blanc-Mathieu R."/>
            <person name="Endo H."/>
            <person name="Kuwata A."/>
            <person name="Ogata H."/>
        </authorList>
    </citation>
    <scope>NUCLEOTIDE SEQUENCE [LARGE SCALE GENOMIC DNA]</scope>
    <source>
        <strain evidence="5">NIES 3701</strain>
    </source>
</reference>
<proteinExistence type="predicted"/>
<gene>
    <name evidence="4" type="ORF">TrST_g3799</name>
</gene>
<dbReference type="Pfam" id="PF00481">
    <property type="entry name" value="PP2C"/>
    <property type="match status" value="1"/>
</dbReference>
<protein>
    <recommendedName>
        <fullName evidence="3">PPM-type phosphatase domain-containing protein</fullName>
    </recommendedName>
</protein>
<dbReference type="Proteomes" id="UP001165085">
    <property type="component" value="Unassembled WGS sequence"/>
</dbReference>